<evidence type="ECO:0000259" key="5">
    <source>
        <dbReference type="PROSITE" id="PS50887"/>
    </source>
</evidence>
<dbReference type="Proteomes" id="UP000290244">
    <property type="component" value="Chromosome"/>
</dbReference>
<dbReference type="KEGG" id="lsd:EMK97_04070"/>
<evidence type="ECO:0000256" key="2">
    <source>
        <dbReference type="ARBA" id="ARBA00012528"/>
    </source>
</evidence>
<dbReference type="Gene3D" id="3.30.70.270">
    <property type="match status" value="1"/>
</dbReference>
<feature type="domain" description="GGDEF" evidence="5">
    <location>
        <begin position="150"/>
        <end position="280"/>
    </location>
</feature>
<dbReference type="PANTHER" id="PTHR45138">
    <property type="entry name" value="REGULATORY COMPONENTS OF SENSORY TRANSDUCTION SYSTEM"/>
    <property type="match status" value="1"/>
</dbReference>
<feature type="transmembrane region" description="Helical" evidence="4">
    <location>
        <begin position="39"/>
        <end position="55"/>
    </location>
</feature>
<dbReference type="PROSITE" id="PS50887">
    <property type="entry name" value="GGDEF"/>
    <property type="match status" value="1"/>
</dbReference>
<evidence type="ECO:0000313" key="7">
    <source>
        <dbReference type="Proteomes" id="UP000290244"/>
    </source>
</evidence>
<sequence length="284" mass="32452">MKTTFSILDGCSTSFVIFICYLTVIVIAFTGLYFNSFQFFEPLFFIPIIVLSWYGSRRTGILISVFIIFVILFINFKLLGSSVFSLEYCFYIFLRLITYILSSLLIANFRSVHNAEFVMASTDSLTGLLNSRSFYLDLANEIIRSIRYKHVFSLAYLDIDDFKNINDSLGHLKGDELLIAVAKCLLSSLRKTDIIARLGGDEFAIIFPETSQGEVKSAFVKASEELKYKMLRKRWKVSFSVGVVTFETLPTDIKEAIKVADDLMYTVKNNKKNDVAFKVWQGRI</sequence>
<protein>
    <recommendedName>
        <fullName evidence="2">diguanylate cyclase</fullName>
        <ecNumber evidence="2">2.7.7.65</ecNumber>
    </recommendedName>
</protein>
<keyword evidence="4" id="KW-0812">Transmembrane</keyword>
<evidence type="ECO:0000256" key="4">
    <source>
        <dbReference type="SAM" id="Phobius"/>
    </source>
</evidence>
<dbReference type="FunFam" id="3.30.70.270:FF:000001">
    <property type="entry name" value="Diguanylate cyclase domain protein"/>
    <property type="match status" value="1"/>
</dbReference>
<name>A0A4V0ZFU0_9GAMM</name>
<dbReference type="GO" id="GO:0052621">
    <property type="term" value="F:diguanylate cyclase activity"/>
    <property type="evidence" value="ECO:0007669"/>
    <property type="project" value="UniProtKB-EC"/>
</dbReference>
<dbReference type="SUPFAM" id="SSF55073">
    <property type="entry name" value="Nucleotide cyclase"/>
    <property type="match status" value="1"/>
</dbReference>
<evidence type="ECO:0000256" key="3">
    <source>
        <dbReference type="ARBA" id="ARBA00034247"/>
    </source>
</evidence>
<dbReference type="NCBIfam" id="TIGR00254">
    <property type="entry name" value="GGDEF"/>
    <property type="match status" value="1"/>
</dbReference>
<dbReference type="InterPro" id="IPR043128">
    <property type="entry name" value="Rev_trsase/Diguanyl_cyclase"/>
</dbReference>
<accession>A0A4V0ZFU0</accession>
<evidence type="ECO:0000313" key="6">
    <source>
        <dbReference type="EMBL" id="QBG34970.1"/>
    </source>
</evidence>
<dbReference type="Pfam" id="PF00990">
    <property type="entry name" value="GGDEF"/>
    <property type="match status" value="1"/>
</dbReference>
<keyword evidence="4" id="KW-0472">Membrane</keyword>
<comment type="cofactor">
    <cofactor evidence="1">
        <name>Mg(2+)</name>
        <dbReference type="ChEBI" id="CHEBI:18420"/>
    </cofactor>
</comment>
<evidence type="ECO:0000256" key="1">
    <source>
        <dbReference type="ARBA" id="ARBA00001946"/>
    </source>
</evidence>
<dbReference type="SMART" id="SM00267">
    <property type="entry name" value="GGDEF"/>
    <property type="match status" value="1"/>
</dbReference>
<dbReference type="EC" id="2.7.7.65" evidence="2"/>
<dbReference type="InterPro" id="IPR000160">
    <property type="entry name" value="GGDEF_dom"/>
</dbReference>
<dbReference type="InterPro" id="IPR050469">
    <property type="entry name" value="Diguanylate_Cyclase"/>
</dbReference>
<dbReference type="EMBL" id="CP034759">
    <property type="protein sequence ID" value="QBG34970.1"/>
    <property type="molecule type" value="Genomic_DNA"/>
</dbReference>
<comment type="catalytic activity">
    <reaction evidence="3">
        <text>2 GTP = 3',3'-c-di-GMP + 2 diphosphate</text>
        <dbReference type="Rhea" id="RHEA:24898"/>
        <dbReference type="ChEBI" id="CHEBI:33019"/>
        <dbReference type="ChEBI" id="CHEBI:37565"/>
        <dbReference type="ChEBI" id="CHEBI:58805"/>
        <dbReference type="EC" id="2.7.7.65"/>
    </reaction>
</comment>
<feature type="transmembrane region" description="Helical" evidence="4">
    <location>
        <begin position="90"/>
        <end position="109"/>
    </location>
</feature>
<keyword evidence="4" id="KW-1133">Transmembrane helix</keyword>
<reference evidence="6 7" key="1">
    <citation type="submission" date="2018-12" db="EMBL/GenBank/DDBJ databases">
        <title>Complete genome of Litorilituus sediminis.</title>
        <authorList>
            <person name="Liu A."/>
            <person name="Rong J."/>
        </authorList>
    </citation>
    <scope>NUCLEOTIDE SEQUENCE [LARGE SCALE GENOMIC DNA]</scope>
    <source>
        <strain evidence="6 7">JCM 17549</strain>
    </source>
</reference>
<feature type="transmembrane region" description="Helical" evidence="4">
    <location>
        <begin position="12"/>
        <end position="33"/>
    </location>
</feature>
<organism evidence="6 7">
    <name type="scientific">Litorilituus sediminis</name>
    <dbReference type="NCBI Taxonomy" id="718192"/>
    <lineage>
        <taxon>Bacteria</taxon>
        <taxon>Pseudomonadati</taxon>
        <taxon>Pseudomonadota</taxon>
        <taxon>Gammaproteobacteria</taxon>
        <taxon>Alteromonadales</taxon>
        <taxon>Colwelliaceae</taxon>
        <taxon>Litorilituus</taxon>
    </lineage>
</organism>
<keyword evidence="7" id="KW-1185">Reference proteome</keyword>
<proteinExistence type="predicted"/>
<dbReference type="OrthoDB" id="9812260at2"/>
<dbReference type="CDD" id="cd01949">
    <property type="entry name" value="GGDEF"/>
    <property type="match status" value="1"/>
</dbReference>
<dbReference type="InterPro" id="IPR029787">
    <property type="entry name" value="Nucleotide_cyclase"/>
</dbReference>
<gene>
    <name evidence="6" type="ORF">EMK97_04070</name>
</gene>
<dbReference type="PANTHER" id="PTHR45138:SF9">
    <property type="entry name" value="DIGUANYLATE CYCLASE DGCM-RELATED"/>
    <property type="match status" value="1"/>
</dbReference>
<dbReference type="AlphaFoldDB" id="A0A4V0ZFU0"/>
<feature type="transmembrane region" description="Helical" evidence="4">
    <location>
        <begin position="62"/>
        <end position="84"/>
    </location>
</feature>